<dbReference type="OrthoDB" id="96218at2759"/>
<sequence length="313" mass="35240">MVAYSGMNNGVQAALDVGAIDLVIVGDSRLAKQQSLGVIAFLMTQLNRHRELVARLRSVKYLYAVREYNASVDSLATEALENKASSVISTEPRLAELWSLNCIQEVIYAPITESSADEPSVSIAQAQVQTRHLRHMEPSQRSGTAPELRRKHFFDFVRRDIGNLTVTTRLQAKSKPKRVRFANETSVTGEEDVTQREEANDVPTGDSVRKEAELSRVTVPNSDTPVLPDAEGVDPLTVQRERRRRIATAQDEVLRWANLKTVHRGEESTLTYRAARDAWKMSDHFDLSEDNVLYYVGTRPLRSDQQQETRCCV</sequence>
<organism evidence="2 3">
    <name type="scientific">Phytophthora megakarya</name>
    <dbReference type="NCBI Taxonomy" id="4795"/>
    <lineage>
        <taxon>Eukaryota</taxon>
        <taxon>Sar</taxon>
        <taxon>Stramenopiles</taxon>
        <taxon>Oomycota</taxon>
        <taxon>Peronosporomycetes</taxon>
        <taxon>Peronosporales</taxon>
        <taxon>Peronosporaceae</taxon>
        <taxon>Phytophthora</taxon>
    </lineage>
</organism>
<dbReference type="Proteomes" id="UP000198211">
    <property type="component" value="Unassembled WGS sequence"/>
</dbReference>
<reference evidence="3" key="1">
    <citation type="submission" date="2017-03" db="EMBL/GenBank/DDBJ databases">
        <title>Phytopthora megakarya and P. palmivora, two closely related causual agents of cacao black pod achieved similar genome size and gene model numbers by different mechanisms.</title>
        <authorList>
            <person name="Ali S."/>
            <person name="Shao J."/>
            <person name="Larry D.J."/>
            <person name="Kronmiller B."/>
            <person name="Shen D."/>
            <person name="Strem M.D."/>
            <person name="Melnick R.L."/>
            <person name="Guiltinan M.J."/>
            <person name="Tyler B.M."/>
            <person name="Meinhardt L.W."/>
            <person name="Bailey B.A."/>
        </authorList>
    </citation>
    <scope>NUCLEOTIDE SEQUENCE [LARGE SCALE GENOMIC DNA]</scope>
    <source>
        <strain evidence="3">zdho120</strain>
    </source>
</reference>
<dbReference type="AlphaFoldDB" id="A0A225W7F9"/>
<comment type="caution">
    <text evidence="2">The sequence shown here is derived from an EMBL/GenBank/DDBJ whole genome shotgun (WGS) entry which is preliminary data.</text>
</comment>
<proteinExistence type="predicted"/>
<name>A0A225W7F9_9STRA</name>
<evidence type="ECO:0000313" key="3">
    <source>
        <dbReference type="Proteomes" id="UP000198211"/>
    </source>
</evidence>
<accession>A0A225W7F9</accession>
<gene>
    <name evidence="2" type="ORF">PHMEG_00012983</name>
</gene>
<feature type="region of interest" description="Disordered" evidence="1">
    <location>
        <begin position="180"/>
        <end position="212"/>
    </location>
</feature>
<evidence type="ECO:0000313" key="2">
    <source>
        <dbReference type="EMBL" id="OWZ13656.1"/>
    </source>
</evidence>
<dbReference type="EMBL" id="NBNE01001525">
    <property type="protein sequence ID" value="OWZ13656.1"/>
    <property type="molecule type" value="Genomic_DNA"/>
</dbReference>
<evidence type="ECO:0000256" key="1">
    <source>
        <dbReference type="SAM" id="MobiDB-lite"/>
    </source>
</evidence>
<evidence type="ECO:0008006" key="4">
    <source>
        <dbReference type="Google" id="ProtNLM"/>
    </source>
</evidence>
<keyword evidence="3" id="KW-1185">Reference proteome</keyword>
<protein>
    <recommendedName>
        <fullName evidence="4">RNase H type-1 domain-containing protein</fullName>
    </recommendedName>
</protein>